<dbReference type="FunFam" id="3.20.20.100:FF:000002">
    <property type="entry name" value="2,5-diketo-D-gluconic acid reductase A"/>
    <property type="match status" value="1"/>
</dbReference>
<dbReference type="Pfam" id="PF00248">
    <property type="entry name" value="Aldo_ket_red"/>
    <property type="match status" value="1"/>
</dbReference>
<protein>
    <submittedName>
        <fullName evidence="9">Aldo/keto reductase</fullName>
    </submittedName>
</protein>
<proteinExistence type="inferred from homology"/>
<keyword evidence="10" id="KW-1185">Reference proteome</keyword>
<dbReference type="SUPFAM" id="SSF51430">
    <property type="entry name" value="NAD(P)-linked oxidoreductase"/>
    <property type="match status" value="1"/>
</dbReference>
<organism evidence="9 10">
    <name type="scientific">Rothia amarae</name>
    <dbReference type="NCBI Taxonomy" id="169480"/>
    <lineage>
        <taxon>Bacteria</taxon>
        <taxon>Bacillati</taxon>
        <taxon>Actinomycetota</taxon>
        <taxon>Actinomycetes</taxon>
        <taxon>Micrococcales</taxon>
        <taxon>Micrococcaceae</taxon>
        <taxon>Rothia</taxon>
    </lineage>
</organism>
<dbReference type="InterPro" id="IPR036812">
    <property type="entry name" value="NAD(P)_OxRdtase_dom_sf"/>
</dbReference>
<keyword evidence="2" id="KW-0521">NADP</keyword>
<dbReference type="Proteomes" id="UP000516421">
    <property type="component" value="Chromosome"/>
</dbReference>
<evidence type="ECO:0000313" key="9">
    <source>
        <dbReference type="EMBL" id="QNV39540.1"/>
    </source>
</evidence>
<evidence type="ECO:0000256" key="3">
    <source>
        <dbReference type="ARBA" id="ARBA00023002"/>
    </source>
</evidence>
<dbReference type="InterPro" id="IPR018170">
    <property type="entry name" value="Aldo/ket_reductase_CS"/>
</dbReference>
<evidence type="ECO:0000256" key="7">
    <source>
        <dbReference type="SAM" id="MobiDB-lite"/>
    </source>
</evidence>
<dbReference type="PANTHER" id="PTHR43827:SF3">
    <property type="entry name" value="NADP-DEPENDENT OXIDOREDUCTASE DOMAIN-CONTAINING PROTEIN"/>
    <property type="match status" value="1"/>
</dbReference>
<sequence length="292" mass="32150">MNIPENQPLKTFSDGKTIPQMGFGVCGIAPDATERAVLTAFETGYRHVDTATIYKNEKEVGSALKNSGLTREDVFVTGKLWNTDQGFETALEACEKSLELLDTDYLDLYLIHWAQPALGKYRQSWDALIELRERGLVKSIGVSNFTTEQIDSLKPSRVTPVVHQIELHPYLNQQIQRADNADRGILTEAWSPLGQGKDINDDAVAAIAAEHGITNAQVILAWHLAIDNIVIPKSVTAERIRANFEAPQVHLTVDNLMALGSRPQGERLGGDPAEGDLGAPEYSDRDSFRSAK</sequence>
<dbReference type="RefSeq" id="WP_190617058.1">
    <property type="nucleotide sequence ID" value="NZ_CP061538.1"/>
</dbReference>
<evidence type="ECO:0000256" key="1">
    <source>
        <dbReference type="ARBA" id="ARBA00007905"/>
    </source>
</evidence>
<evidence type="ECO:0000256" key="6">
    <source>
        <dbReference type="PIRSR" id="PIRSR000097-3"/>
    </source>
</evidence>
<feature type="domain" description="NADP-dependent oxidoreductase" evidence="8">
    <location>
        <begin position="28"/>
        <end position="196"/>
    </location>
</feature>
<evidence type="ECO:0000259" key="8">
    <source>
        <dbReference type="Pfam" id="PF00248"/>
    </source>
</evidence>
<feature type="site" description="Lowers pKa of active site Tyr" evidence="6">
    <location>
        <position position="79"/>
    </location>
</feature>
<comment type="similarity">
    <text evidence="1">Belongs to the aldo/keto reductase family.</text>
</comment>
<feature type="compositionally biased region" description="Basic and acidic residues" evidence="7">
    <location>
        <begin position="282"/>
        <end position="292"/>
    </location>
</feature>
<accession>A0A7H2BIP4</accession>
<dbReference type="AlphaFoldDB" id="A0A7H2BIP4"/>
<dbReference type="PANTHER" id="PTHR43827">
    <property type="entry name" value="2,5-DIKETO-D-GLUCONIC ACID REDUCTASE"/>
    <property type="match status" value="1"/>
</dbReference>
<dbReference type="PIRSF" id="PIRSF000097">
    <property type="entry name" value="AKR"/>
    <property type="match status" value="1"/>
</dbReference>
<feature type="active site" description="Proton donor" evidence="4">
    <location>
        <position position="54"/>
    </location>
</feature>
<dbReference type="EMBL" id="CP061538">
    <property type="protein sequence ID" value="QNV39540.1"/>
    <property type="molecule type" value="Genomic_DNA"/>
</dbReference>
<dbReference type="InterPro" id="IPR023210">
    <property type="entry name" value="NADP_OxRdtase_dom"/>
</dbReference>
<dbReference type="PROSITE" id="PS00063">
    <property type="entry name" value="ALDOKETO_REDUCTASE_3"/>
    <property type="match status" value="1"/>
</dbReference>
<evidence type="ECO:0000256" key="5">
    <source>
        <dbReference type="PIRSR" id="PIRSR000097-2"/>
    </source>
</evidence>
<dbReference type="GO" id="GO:0016616">
    <property type="term" value="F:oxidoreductase activity, acting on the CH-OH group of donors, NAD or NADP as acceptor"/>
    <property type="evidence" value="ECO:0007669"/>
    <property type="project" value="UniProtKB-ARBA"/>
</dbReference>
<evidence type="ECO:0000256" key="4">
    <source>
        <dbReference type="PIRSR" id="PIRSR000097-1"/>
    </source>
</evidence>
<dbReference type="Gene3D" id="3.20.20.100">
    <property type="entry name" value="NADP-dependent oxidoreductase domain"/>
    <property type="match status" value="1"/>
</dbReference>
<keyword evidence="3" id="KW-0560">Oxidoreductase</keyword>
<dbReference type="InterPro" id="IPR020471">
    <property type="entry name" value="AKR"/>
</dbReference>
<dbReference type="KEGG" id="rama:IDM48_09190"/>
<evidence type="ECO:0000313" key="10">
    <source>
        <dbReference type="Proteomes" id="UP000516421"/>
    </source>
</evidence>
<feature type="binding site" evidence="5">
    <location>
        <position position="112"/>
    </location>
    <ligand>
        <name>substrate</name>
    </ligand>
</feature>
<dbReference type="PROSITE" id="PS00062">
    <property type="entry name" value="ALDOKETO_REDUCTASE_2"/>
    <property type="match status" value="1"/>
</dbReference>
<dbReference type="PRINTS" id="PR00069">
    <property type="entry name" value="ALDKETRDTASE"/>
</dbReference>
<name>A0A7H2BIP4_9MICC</name>
<gene>
    <name evidence="9" type="ORF">IDM48_09190</name>
</gene>
<reference evidence="9 10" key="1">
    <citation type="submission" date="2020-09" db="EMBL/GenBank/DDBJ databases">
        <title>Investigation of environmental microbe.</title>
        <authorList>
            <person name="Ou Y."/>
            <person name="Kang Q."/>
        </authorList>
    </citation>
    <scope>NUCLEOTIDE SEQUENCE [LARGE SCALE GENOMIC DNA]</scope>
    <source>
        <strain evidence="9 10">KJZ-9</strain>
    </source>
</reference>
<dbReference type="PROSITE" id="PS00798">
    <property type="entry name" value="ALDOKETO_REDUCTASE_1"/>
    <property type="match status" value="1"/>
</dbReference>
<evidence type="ECO:0000256" key="2">
    <source>
        <dbReference type="ARBA" id="ARBA00022857"/>
    </source>
</evidence>
<feature type="region of interest" description="Disordered" evidence="7">
    <location>
        <begin position="262"/>
        <end position="292"/>
    </location>
</feature>